<comment type="caution">
    <text evidence="2">The sequence shown here is derived from an EMBL/GenBank/DDBJ whole genome shotgun (WGS) entry which is preliminary data.</text>
</comment>
<accession>A0ABD6N0J3</accession>
<dbReference type="Proteomes" id="UP000704738">
    <property type="component" value="Unassembled WGS sequence"/>
</dbReference>
<evidence type="ECO:0000313" key="3">
    <source>
        <dbReference type="Proteomes" id="UP000704738"/>
    </source>
</evidence>
<proteinExistence type="predicted"/>
<dbReference type="EMBL" id="QJRE01000112">
    <property type="protein sequence ID" value="NWL47358.1"/>
    <property type="molecule type" value="Genomic_DNA"/>
</dbReference>
<reference evidence="2 3" key="1">
    <citation type="submission" date="2018-06" db="EMBL/GenBank/DDBJ databases">
        <title>Bacteria isolated from soil of Wuhan.</title>
        <authorList>
            <person name="Xiang W."/>
            <person name="Huang C."/>
        </authorList>
    </citation>
    <scope>NUCLEOTIDE SEQUENCE [LARGE SCALE GENOMIC DNA]</scope>
    <source>
        <strain evidence="3">xwS4</strain>
    </source>
</reference>
<organism evidence="2 3">
    <name type="scientific">Pseudomonas hunanensis</name>
    <dbReference type="NCBI Taxonomy" id="1247546"/>
    <lineage>
        <taxon>Bacteria</taxon>
        <taxon>Pseudomonadati</taxon>
        <taxon>Pseudomonadota</taxon>
        <taxon>Gammaproteobacteria</taxon>
        <taxon>Pseudomonadales</taxon>
        <taxon>Pseudomonadaceae</taxon>
        <taxon>Pseudomonas</taxon>
    </lineage>
</organism>
<sequence length="96" mass="10638">MSRQNPDTNLDSPKRIFLRSPKAKGPTPTTYPDPDYVAQHLAQFQNGASRFMTQTNLEKYGIAQKDGTSFIMLGHEATERLAKTAGDKRALEQALG</sequence>
<feature type="compositionally biased region" description="Polar residues" evidence="1">
    <location>
        <begin position="1"/>
        <end position="11"/>
    </location>
</feature>
<name>A0ABD6N0J3_9PSED</name>
<feature type="region of interest" description="Disordered" evidence="1">
    <location>
        <begin position="1"/>
        <end position="32"/>
    </location>
</feature>
<dbReference type="AlphaFoldDB" id="A0ABD6N0J3"/>
<evidence type="ECO:0000313" key="2">
    <source>
        <dbReference type="EMBL" id="NWL47358.1"/>
    </source>
</evidence>
<gene>
    <name evidence="2" type="ORF">DM819_16235</name>
</gene>
<protein>
    <submittedName>
        <fullName evidence="2">Uncharacterized protein</fullName>
    </submittedName>
</protein>
<evidence type="ECO:0000256" key="1">
    <source>
        <dbReference type="SAM" id="MobiDB-lite"/>
    </source>
</evidence>